<dbReference type="Pfam" id="PF00076">
    <property type="entry name" value="RRM_1"/>
    <property type="match status" value="1"/>
</dbReference>
<dbReference type="InterPro" id="IPR000504">
    <property type="entry name" value="RRM_dom"/>
</dbReference>
<sequence>MPRLNVRSEHLVFCFNIPPWDLPSNQNWRNFKKEFNEQIGGVGVSEILDVVLQFNDDESMMCFVNCLEGREIFQAKVQYDILGKRNRKEFFDLITKRTGVDLLKCDAIPPFKTRGFKATAPPTRNLKRISPTTNPNRAVSIASTSSVTHIPACGYVIIKNISSPDVESIKSLAKQCGKVVSFSVKTFATVQYINEASVETAKKTLHNKNVDGSLLQVVDFDADKTENEQDSMRSVEQNLIELFISEDGPTEQQKSHQPPNEIRGISPFDYTTQSKTFPVTLHNIPEKYSLYDLVTLAEVAGKVLSVVPMSEVIVEFYDEADVQKTIAFLNGCQLGETRVEVKEYYPL</sequence>
<dbReference type="SUPFAM" id="SSF54928">
    <property type="entry name" value="RNA-binding domain, RBD"/>
    <property type="match status" value="1"/>
</dbReference>
<feature type="domain" description="RRM" evidence="1">
    <location>
        <begin position="278"/>
        <end position="342"/>
    </location>
</feature>
<dbReference type="AlphaFoldDB" id="A0A915DZY8"/>
<dbReference type="CDD" id="cd00590">
    <property type="entry name" value="RRM_SF"/>
    <property type="match status" value="1"/>
</dbReference>
<protein>
    <submittedName>
        <fullName evidence="3">RRM domain-containing protein</fullName>
    </submittedName>
</protein>
<dbReference type="SMART" id="SM00360">
    <property type="entry name" value="RRM"/>
    <property type="match status" value="2"/>
</dbReference>
<evidence type="ECO:0000313" key="3">
    <source>
        <dbReference type="WBParaSite" id="jg2446"/>
    </source>
</evidence>
<dbReference type="GO" id="GO:0003723">
    <property type="term" value="F:RNA binding"/>
    <property type="evidence" value="ECO:0007669"/>
    <property type="project" value="InterPro"/>
</dbReference>
<feature type="domain" description="RRM" evidence="1">
    <location>
        <begin position="155"/>
        <end position="218"/>
    </location>
</feature>
<dbReference type="InterPro" id="IPR035979">
    <property type="entry name" value="RBD_domain_sf"/>
</dbReference>
<evidence type="ECO:0000259" key="1">
    <source>
        <dbReference type="SMART" id="SM00360"/>
    </source>
</evidence>
<evidence type="ECO:0000313" key="2">
    <source>
        <dbReference type="Proteomes" id="UP000887574"/>
    </source>
</evidence>
<keyword evidence="2" id="KW-1185">Reference proteome</keyword>
<reference evidence="3" key="1">
    <citation type="submission" date="2022-11" db="UniProtKB">
        <authorList>
            <consortium name="WormBaseParasite"/>
        </authorList>
    </citation>
    <scope>IDENTIFICATION</scope>
</reference>
<organism evidence="2 3">
    <name type="scientific">Ditylenchus dipsaci</name>
    <dbReference type="NCBI Taxonomy" id="166011"/>
    <lineage>
        <taxon>Eukaryota</taxon>
        <taxon>Metazoa</taxon>
        <taxon>Ecdysozoa</taxon>
        <taxon>Nematoda</taxon>
        <taxon>Chromadorea</taxon>
        <taxon>Rhabditida</taxon>
        <taxon>Tylenchina</taxon>
        <taxon>Tylenchomorpha</taxon>
        <taxon>Sphaerularioidea</taxon>
        <taxon>Anguinidae</taxon>
        <taxon>Anguininae</taxon>
        <taxon>Ditylenchus</taxon>
    </lineage>
</organism>
<accession>A0A915DZY8</accession>
<dbReference type="Proteomes" id="UP000887574">
    <property type="component" value="Unplaced"/>
</dbReference>
<dbReference type="WBParaSite" id="jg2446">
    <property type="protein sequence ID" value="jg2446"/>
    <property type="gene ID" value="jg2446"/>
</dbReference>
<dbReference type="Gene3D" id="3.30.70.330">
    <property type="match status" value="1"/>
</dbReference>
<proteinExistence type="predicted"/>
<name>A0A915DZY8_9BILA</name>
<dbReference type="InterPro" id="IPR012677">
    <property type="entry name" value="Nucleotide-bd_a/b_plait_sf"/>
</dbReference>